<evidence type="ECO:0000313" key="2">
    <source>
        <dbReference type="EMBL" id="EGS17290.1"/>
    </source>
</evidence>
<evidence type="ECO:0000256" key="1">
    <source>
        <dbReference type="SAM" id="Phobius"/>
    </source>
</evidence>
<protein>
    <submittedName>
        <fullName evidence="2">Uncharacterized protein</fullName>
    </submittedName>
</protein>
<gene>
    <name evidence="2" type="ORF">CTHT_0066100</name>
</gene>
<keyword evidence="1" id="KW-0812">Transmembrane</keyword>
<dbReference type="Proteomes" id="UP000008066">
    <property type="component" value="Unassembled WGS sequence"/>
</dbReference>
<feature type="transmembrane region" description="Helical" evidence="1">
    <location>
        <begin position="277"/>
        <end position="295"/>
    </location>
</feature>
<name>G0SGF1_CHATD</name>
<dbReference type="EMBL" id="GL988047">
    <property type="protein sequence ID" value="EGS17290.1"/>
    <property type="molecule type" value="Genomic_DNA"/>
</dbReference>
<dbReference type="KEGG" id="cthr:CTHT_0066100"/>
<proteinExistence type="predicted"/>
<sequence length="305" mass="34798">MSAKQIPVHISPVHFVKKTENQPNKNHSPPAEPIRFLMIILCQLLDPHKTLQAPNNASQPWKDRIENLKCDVIEKQGQHLGQFFKPVQDYKTEDSTQQGSFTEELSTVESGSRVLVAVVNSSKSDSLHEIIDIIKESAGDDNEEIYKLVKEMEPIANQLIQEFQDKLNLHETITTLLKERKDMGSYPDREALVAWKKKVTDSKSELCQTAADIIDLAFKDVTTIIENADESVQDRLASIWLAFTDEFRTIWGEQTAEVIADIETSFKAKHKEPISRILLPLMTAIASLFCVMWKFNGLFFSIWKR</sequence>
<reference evidence="2 3" key="1">
    <citation type="journal article" date="2011" name="Cell">
        <title>Insight into structure and assembly of the nuclear pore complex by utilizing the genome of a eukaryotic thermophile.</title>
        <authorList>
            <person name="Amlacher S."/>
            <person name="Sarges P."/>
            <person name="Flemming D."/>
            <person name="van Noort V."/>
            <person name="Kunze R."/>
            <person name="Devos D.P."/>
            <person name="Arumugam M."/>
            <person name="Bork P."/>
            <person name="Hurt E."/>
        </authorList>
    </citation>
    <scope>NUCLEOTIDE SEQUENCE [LARGE SCALE GENOMIC DNA]</scope>
    <source>
        <strain evidence="3">DSM 1495 / CBS 144.50 / IMI 039719</strain>
    </source>
</reference>
<accession>G0SGF1</accession>
<dbReference type="RefSeq" id="XP_006696908.1">
    <property type="nucleotide sequence ID" value="XM_006696845.1"/>
</dbReference>
<dbReference type="HOGENOM" id="CLU_912152_0_0_1"/>
<keyword evidence="3" id="KW-1185">Reference proteome</keyword>
<keyword evidence="1" id="KW-1133">Transmembrane helix</keyword>
<dbReference type="AlphaFoldDB" id="G0SGF1"/>
<evidence type="ECO:0000313" key="3">
    <source>
        <dbReference type="Proteomes" id="UP000008066"/>
    </source>
</evidence>
<dbReference type="GeneID" id="18260648"/>
<keyword evidence="1" id="KW-0472">Membrane</keyword>
<organism evidence="3">
    <name type="scientific">Chaetomium thermophilum (strain DSM 1495 / CBS 144.50 / IMI 039719)</name>
    <name type="common">Thermochaetoides thermophila</name>
    <dbReference type="NCBI Taxonomy" id="759272"/>
    <lineage>
        <taxon>Eukaryota</taxon>
        <taxon>Fungi</taxon>
        <taxon>Dikarya</taxon>
        <taxon>Ascomycota</taxon>
        <taxon>Pezizomycotina</taxon>
        <taxon>Sordariomycetes</taxon>
        <taxon>Sordariomycetidae</taxon>
        <taxon>Sordariales</taxon>
        <taxon>Chaetomiaceae</taxon>
        <taxon>Thermochaetoides</taxon>
    </lineage>
</organism>